<dbReference type="Pfam" id="PF13564">
    <property type="entry name" value="DoxX_2"/>
    <property type="match status" value="1"/>
</dbReference>
<sequence length="116" mass="13300">MEIKTILIWVLLLAYVVPGYIFGFQKLLGQQEKVQQFKGWGYPLWFMRLLGFVEVLGSSLMLYGPTRMYGMALFPVILAGAVYTHIKFREPQKEVMTPVYVGLHLLVIFLLTLSIA</sequence>
<protein>
    <recommendedName>
        <fullName evidence="8">DoxX family protein</fullName>
    </recommendedName>
</protein>
<dbReference type="AlphaFoldDB" id="A0A5B8W690"/>
<proteinExistence type="predicted"/>
<comment type="subcellular location">
    <subcellularLocation>
        <location evidence="1">Membrane</location>
        <topology evidence="1">Multi-pass membrane protein</topology>
    </subcellularLocation>
</comment>
<keyword evidence="4 5" id="KW-0472">Membrane</keyword>
<dbReference type="InterPro" id="IPR032808">
    <property type="entry name" value="DoxX"/>
</dbReference>
<dbReference type="Proteomes" id="UP000321362">
    <property type="component" value="Chromosome"/>
</dbReference>
<organism evidence="6 7">
    <name type="scientific">Mucilaginibacter ginsenosidivorax</name>
    <dbReference type="NCBI Taxonomy" id="862126"/>
    <lineage>
        <taxon>Bacteria</taxon>
        <taxon>Pseudomonadati</taxon>
        <taxon>Bacteroidota</taxon>
        <taxon>Sphingobacteriia</taxon>
        <taxon>Sphingobacteriales</taxon>
        <taxon>Sphingobacteriaceae</taxon>
        <taxon>Mucilaginibacter</taxon>
    </lineage>
</organism>
<feature type="transmembrane region" description="Helical" evidence="5">
    <location>
        <begin position="45"/>
        <end position="63"/>
    </location>
</feature>
<evidence type="ECO:0000256" key="5">
    <source>
        <dbReference type="SAM" id="Phobius"/>
    </source>
</evidence>
<dbReference type="EMBL" id="CP042437">
    <property type="protein sequence ID" value="QEC79119.1"/>
    <property type="molecule type" value="Genomic_DNA"/>
</dbReference>
<evidence type="ECO:0000256" key="1">
    <source>
        <dbReference type="ARBA" id="ARBA00004141"/>
    </source>
</evidence>
<dbReference type="KEGG" id="mgk:FSB76_25370"/>
<feature type="transmembrane region" description="Helical" evidence="5">
    <location>
        <begin position="98"/>
        <end position="115"/>
    </location>
</feature>
<gene>
    <name evidence="6" type="ORF">FSB76_25370</name>
</gene>
<evidence type="ECO:0008006" key="8">
    <source>
        <dbReference type="Google" id="ProtNLM"/>
    </source>
</evidence>
<keyword evidence="7" id="KW-1185">Reference proteome</keyword>
<dbReference type="OrthoDB" id="795468at2"/>
<dbReference type="RefSeq" id="WP_147058409.1">
    <property type="nucleotide sequence ID" value="NZ_CP042437.1"/>
</dbReference>
<keyword evidence="2 5" id="KW-0812">Transmembrane</keyword>
<feature type="transmembrane region" description="Helical" evidence="5">
    <location>
        <begin position="6"/>
        <end position="24"/>
    </location>
</feature>
<name>A0A5B8W690_9SPHI</name>
<keyword evidence="3 5" id="KW-1133">Transmembrane helix</keyword>
<evidence type="ECO:0000313" key="7">
    <source>
        <dbReference type="Proteomes" id="UP000321362"/>
    </source>
</evidence>
<evidence type="ECO:0000313" key="6">
    <source>
        <dbReference type="EMBL" id="QEC79119.1"/>
    </source>
</evidence>
<evidence type="ECO:0000256" key="3">
    <source>
        <dbReference type="ARBA" id="ARBA00022989"/>
    </source>
</evidence>
<accession>A0A5B8W690</accession>
<evidence type="ECO:0000256" key="4">
    <source>
        <dbReference type="ARBA" id="ARBA00023136"/>
    </source>
</evidence>
<dbReference type="GO" id="GO:0016020">
    <property type="term" value="C:membrane"/>
    <property type="evidence" value="ECO:0007669"/>
    <property type="project" value="UniProtKB-SubCell"/>
</dbReference>
<feature type="transmembrane region" description="Helical" evidence="5">
    <location>
        <begin position="69"/>
        <end position="86"/>
    </location>
</feature>
<reference evidence="6 7" key="1">
    <citation type="journal article" date="2013" name="J. Microbiol.">
        <title>Mucilaginibacter ginsenosidivorax sp. nov., with ginsenoside converting activity isolated from sediment.</title>
        <authorList>
            <person name="Kim J.K."/>
            <person name="Choi T.E."/>
            <person name="Liu Q.M."/>
            <person name="Park H.Y."/>
            <person name="Yi T.H."/>
            <person name="Yoon M.H."/>
            <person name="Kim S.C."/>
            <person name="Im W.T."/>
        </authorList>
    </citation>
    <scope>NUCLEOTIDE SEQUENCE [LARGE SCALE GENOMIC DNA]</scope>
    <source>
        <strain evidence="6 7">KHI28</strain>
    </source>
</reference>
<evidence type="ECO:0000256" key="2">
    <source>
        <dbReference type="ARBA" id="ARBA00022692"/>
    </source>
</evidence>